<comment type="caution">
    <text evidence="4">The sequence shown here is derived from an EMBL/GenBank/DDBJ whole genome shotgun (WGS) entry which is preliminary data.</text>
</comment>
<organism evidence="4 5">
    <name type="scientific">Salix dunnii</name>
    <dbReference type="NCBI Taxonomy" id="1413687"/>
    <lineage>
        <taxon>Eukaryota</taxon>
        <taxon>Viridiplantae</taxon>
        <taxon>Streptophyta</taxon>
        <taxon>Embryophyta</taxon>
        <taxon>Tracheophyta</taxon>
        <taxon>Spermatophyta</taxon>
        <taxon>Magnoliopsida</taxon>
        <taxon>eudicotyledons</taxon>
        <taxon>Gunneridae</taxon>
        <taxon>Pentapetalae</taxon>
        <taxon>rosids</taxon>
        <taxon>fabids</taxon>
        <taxon>Malpighiales</taxon>
        <taxon>Salicaceae</taxon>
        <taxon>Saliceae</taxon>
        <taxon>Salix</taxon>
    </lineage>
</organism>
<feature type="domain" description="DC1" evidence="3">
    <location>
        <begin position="303"/>
        <end position="347"/>
    </location>
</feature>
<dbReference type="PANTHER" id="PTHR46288">
    <property type="entry name" value="PHORBOL-ESTER/DAG-TYPE DOMAIN-CONTAINING PROTEIN"/>
    <property type="match status" value="1"/>
</dbReference>
<dbReference type="InterPro" id="IPR046349">
    <property type="entry name" value="C1-like_sf"/>
</dbReference>
<dbReference type="Gene3D" id="1.25.10.10">
    <property type="entry name" value="Leucine-rich Repeat Variant"/>
    <property type="match status" value="1"/>
</dbReference>
<dbReference type="AlphaFoldDB" id="A0A835J9B9"/>
<evidence type="ECO:0000256" key="2">
    <source>
        <dbReference type="SAM" id="MobiDB-lite"/>
    </source>
</evidence>
<protein>
    <recommendedName>
        <fullName evidence="3">DC1 domain-containing protein</fullName>
    </recommendedName>
</protein>
<keyword evidence="5" id="KW-1185">Reference proteome</keyword>
<dbReference type="InterPro" id="IPR016024">
    <property type="entry name" value="ARM-type_fold"/>
</dbReference>
<proteinExistence type="predicted"/>
<name>A0A835J9B9_9ROSI</name>
<dbReference type="EMBL" id="JADGMS010000016">
    <property type="protein sequence ID" value="KAF9664773.1"/>
    <property type="molecule type" value="Genomic_DNA"/>
</dbReference>
<accession>A0A835J9B9</accession>
<dbReference type="SMART" id="SM00185">
    <property type="entry name" value="ARM"/>
    <property type="match status" value="3"/>
</dbReference>
<evidence type="ECO:0000313" key="4">
    <source>
        <dbReference type="EMBL" id="KAF9664773.1"/>
    </source>
</evidence>
<dbReference type="InterPro" id="IPR000225">
    <property type="entry name" value="Armadillo"/>
</dbReference>
<evidence type="ECO:0000313" key="5">
    <source>
        <dbReference type="Proteomes" id="UP000657918"/>
    </source>
</evidence>
<dbReference type="PANTHER" id="PTHR46288:SF17">
    <property type="entry name" value="CYSTEINE_HISTIDINE-RICH C1 DOMAIN PROTEIN"/>
    <property type="match status" value="1"/>
</dbReference>
<feature type="domain" description="DC1" evidence="3">
    <location>
        <begin position="189"/>
        <end position="235"/>
    </location>
</feature>
<dbReference type="InterPro" id="IPR004146">
    <property type="entry name" value="DC1"/>
</dbReference>
<gene>
    <name evidence="4" type="ORF">SADUNF_Sadunf16G0052800</name>
</gene>
<sequence length="609" mass="68433">MEIKLLAKNRPENRLKIAKAGAIKPLISLISSFDSQRQEYGVIAILNLSLYDENKGLIASLGAIKPLARAQKTGTSKTKENVACALLRLSQLEENKVAIGLLGTIPLLENKIRVVQAGIMKPLVELMVDFGVKHANAVNVPAGYGKCWFLSLWNVGNSRRSSFWLKEESEDLLVKMRMEVAEEHTLLHFSHQHPLGRTIATSIGNITCDGCGLRILPGKDYYDCKTCSFFLHRVCSNMPRKTRHPAHPDHDLTLLVSPPLDNSNFKCEACGHYITGFCYSVTESNIYYHILCSVLPMSVITSSHPHALKIEFSPPYDFSCDLCKNPSSQGWLYRCSVCEFDTHIACAISNKKADPVPLPDTLKREIMEADRKIDYRSQSNELMQLIVQGVERDIERNDQEVVNTAVTGWDERLHSPKEHHGLNIEGIERFGLTHLEPSLPNTPPSPEDQSRRQDTSTQISEDMTVASYQFSEMCFSIDLLKSYPSADHYPYSTNMEASSQYIKDVPKVEANIKSDIVAMPQGVQQLHYPNMPATNPLYRGPNNWYNGAFLGQTGEKTIVNGHESRAGTKDQSPKSNMKSSRYSCCWKLLPCFYRSRYEKCSKSFKNGGL</sequence>
<feature type="region of interest" description="Disordered" evidence="2">
    <location>
        <begin position="434"/>
        <end position="458"/>
    </location>
</feature>
<dbReference type="Proteomes" id="UP000657918">
    <property type="component" value="Chromosome 16"/>
</dbReference>
<reference evidence="4 5" key="1">
    <citation type="submission" date="2020-10" db="EMBL/GenBank/DDBJ databases">
        <title>Plant Genome Project.</title>
        <authorList>
            <person name="Zhang R.-G."/>
        </authorList>
    </citation>
    <scope>NUCLEOTIDE SEQUENCE [LARGE SCALE GENOMIC DNA]</scope>
    <source>
        <strain evidence="4">FAFU-HL-1</strain>
        <tissue evidence="4">Leaf</tissue>
    </source>
</reference>
<keyword evidence="1" id="KW-0677">Repeat</keyword>
<dbReference type="Pfam" id="PF03107">
    <property type="entry name" value="C1_2"/>
    <property type="match status" value="2"/>
</dbReference>
<evidence type="ECO:0000256" key="1">
    <source>
        <dbReference type="ARBA" id="ARBA00022737"/>
    </source>
</evidence>
<dbReference type="SUPFAM" id="SSF48371">
    <property type="entry name" value="ARM repeat"/>
    <property type="match status" value="1"/>
</dbReference>
<dbReference type="InterPro" id="IPR011989">
    <property type="entry name" value="ARM-like"/>
</dbReference>
<dbReference type="SUPFAM" id="SSF57889">
    <property type="entry name" value="Cysteine-rich domain"/>
    <property type="match status" value="1"/>
</dbReference>
<dbReference type="OrthoDB" id="1483207at2759"/>
<evidence type="ECO:0000259" key="3">
    <source>
        <dbReference type="Pfam" id="PF03107"/>
    </source>
</evidence>